<protein>
    <submittedName>
        <fullName evidence="2">NADH oxidase</fullName>
    </submittedName>
</protein>
<dbReference type="EMBL" id="QCYK01000003">
    <property type="protein sequence ID" value="PUZ22844.1"/>
    <property type="molecule type" value="Genomic_DNA"/>
</dbReference>
<dbReference type="CDD" id="cd00158">
    <property type="entry name" value="RHOD"/>
    <property type="match status" value="1"/>
</dbReference>
<keyword evidence="3" id="KW-1185">Reference proteome</keyword>
<dbReference type="PANTHER" id="PTHR43031:SF17">
    <property type="entry name" value="SULFURTRANSFERASE YTWF-RELATED"/>
    <property type="match status" value="1"/>
</dbReference>
<dbReference type="InterPro" id="IPR036873">
    <property type="entry name" value="Rhodanese-like_dom_sf"/>
</dbReference>
<organism evidence="2 3">
    <name type="scientific">Chitinophaga parva</name>
    <dbReference type="NCBI Taxonomy" id="2169414"/>
    <lineage>
        <taxon>Bacteria</taxon>
        <taxon>Pseudomonadati</taxon>
        <taxon>Bacteroidota</taxon>
        <taxon>Chitinophagia</taxon>
        <taxon>Chitinophagales</taxon>
        <taxon>Chitinophagaceae</taxon>
        <taxon>Chitinophaga</taxon>
    </lineage>
</organism>
<reference evidence="2 3" key="1">
    <citation type="submission" date="2018-04" db="EMBL/GenBank/DDBJ databases">
        <title>Chitinophaga fuyangensis sp. nov., isolated from soil in a chemical factory.</title>
        <authorList>
            <person name="Chen K."/>
        </authorList>
    </citation>
    <scope>NUCLEOTIDE SEQUENCE [LARGE SCALE GENOMIC DNA]</scope>
    <source>
        <strain evidence="2 3">LY-1</strain>
    </source>
</reference>
<sequence length="102" mass="11346">MQDITAAELKARMDAGETLHIVDVREPHEHEDFNIGGLLLPLGDIRSLQTEPIDDWKEQEVIVYCRSGGRSGQACMVLDSLGFTNTKNLVGGMLNWESTFGR</sequence>
<dbReference type="PANTHER" id="PTHR43031">
    <property type="entry name" value="FAD-DEPENDENT OXIDOREDUCTASE"/>
    <property type="match status" value="1"/>
</dbReference>
<feature type="domain" description="Rhodanese" evidence="1">
    <location>
        <begin position="15"/>
        <end position="98"/>
    </location>
</feature>
<accession>A0A2T7BCM4</accession>
<evidence type="ECO:0000313" key="3">
    <source>
        <dbReference type="Proteomes" id="UP000244450"/>
    </source>
</evidence>
<gene>
    <name evidence="2" type="ORF">DCC81_20705</name>
</gene>
<proteinExistence type="predicted"/>
<dbReference type="RefSeq" id="WP_108688588.1">
    <property type="nucleotide sequence ID" value="NZ_QCYK01000003.1"/>
</dbReference>
<evidence type="ECO:0000259" key="1">
    <source>
        <dbReference type="PROSITE" id="PS50206"/>
    </source>
</evidence>
<dbReference type="AlphaFoldDB" id="A0A2T7BCM4"/>
<dbReference type="InterPro" id="IPR001763">
    <property type="entry name" value="Rhodanese-like_dom"/>
</dbReference>
<dbReference type="SMART" id="SM00450">
    <property type="entry name" value="RHOD"/>
    <property type="match status" value="1"/>
</dbReference>
<dbReference type="SUPFAM" id="SSF52821">
    <property type="entry name" value="Rhodanese/Cell cycle control phosphatase"/>
    <property type="match status" value="1"/>
</dbReference>
<dbReference type="OrthoDB" id="9808735at2"/>
<dbReference type="Gene3D" id="3.40.250.10">
    <property type="entry name" value="Rhodanese-like domain"/>
    <property type="match status" value="1"/>
</dbReference>
<dbReference type="InterPro" id="IPR050229">
    <property type="entry name" value="GlpE_sulfurtransferase"/>
</dbReference>
<evidence type="ECO:0000313" key="2">
    <source>
        <dbReference type="EMBL" id="PUZ22844.1"/>
    </source>
</evidence>
<name>A0A2T7BCM4_9BACT</name>
<dbReference type="PROSITE" id="PS50206">
    <property type="entry name" value="RHODANESE_3"/>
    <property type="match status" value="1"/>
</dbReference>
<dbReference type="Proteomes" id="UP000244450">
    <property type="component" value="Unassembled WGS sequence"/>
</dbReference>
<dbReference type="Pfam" id="PF00581">
    <property type="entry name" value="Rhodanese"/>
    <property type="match status" value="1"/>
</dbReference>
<comment type="caution">
    <text evidence="2">The sequence shown here is derived from an EMBL/GenBank/DDBJ whole genome shotgun (WGS) entry which is preliminary data.</text>
</comment>